<evidence type="ECO:0000313" key="8">
    <source>
        <dbReference type="Proteomes" id="UP000729402"/>
    </source>
</evidence>
<evidence type="ECO:0000313" key="7">
    <source>
        <dbReference type="EMBL" id="KAG8055606.1"/>
    </source>
</evidence>
<dbReference type="PANTHER" id="PTHR33377:SF36">
    <property type="entry name" value="OS01G0720900 PROTEIN"/>
    <property type="match status" value="1"/>
</dbReference>
<dbReference type="OrthoDB" id="600394at2759"/>
<proteinExistence type="inferred from homology"/>
<evidence type="ECO:0000256" key="4">
    <source>
        <dbReference type="ARBA" id="ARBA00022741"/>
    </source>
</evidence>
<evidence type="ECO:0000259" key="6">
    <source>
        <dbReference type="Pfam" id="PF18052"/>
    </source>
</evidence>
<dbReference type="InterPro" id="IPR041118">
    <property type="entry name" value="Rx_N"/>
</dbReference>
<dbReference type="Pfam" id="PF18052">
    <property type="entry name" value="Rx_N"/>
    <property type="match status" value="1"/>
</dbReference>
<feature type="domain" description="Disease resistance N-terminal" evidence="6">
    <location>
        <begin position="8"/>
        <end position="95"/>
    </location>
</feature>
<dbReference type="GO" id="GO:0043531">
    <property type="term" value="F:ADP binding"/>
    <property type="evidence" value="ECO:0007669"/>
    <property type="project" value="InterPro"/>
</dbReference>
<evidence type="ECO:0000256" key="3">
    <source>
        <dbReference type="ARBA" id="ARBA00022737"/>
    </source>
</evidence>
<name>A0A8J5VDK6_ZIZPA</name>
<comment type="similarity">
    <text evidence="1">Belongs to the disease resistance NB-LRR family.</text>
</comment>
<accession>A0A8J5VDK6</accession>
<protein>
    <recommendedName>
        <fullName evidence="6">Disease resistance N-terminal domain-containing protein</fullName>
    </recommendedName>
</protein>
<keyword evidence="3" id="KW-0677">Repeat</keyword>
<keyword evidence="5" id="KW-0611">Plant defense</keyword>
<dbReference type="PANTHER" id="PTHR33377">
    <property type="entry name" value="OS10G0134700 PROTEIN-RELATED"/>
    <property type="match status" value="1"/>
</dbReference>
<keyword evidence="4" id="KW-0547">Nucleotide-binding</keyword>
<comment type="caution">
    <text evidence="7">The sequence shown here is derived from an EMBL/GenBank/DDBJ whole genome shotgun (WGS) entry which is preliminary data.</text>
</comment>
<gene>
    <name evidence="7" type="ORF">GUJ93_ZPchr0001g32486</name>
</gene>
<dbReference type="GO" id="GO:0006952">
    <property type="term" value="P:defense response"/>
    <property type="evidence" value="ECO:0007669"/>
    <property type="project" value="UniProtKB-KW"/>
</dbReference>
<dbReference type="AlphaFoldDB" id="A0A8J5VDK6"/>
<evidence type="ECO:0000256" key="2">
    <source>
        <dbReference type="ARBA" id="ARBA00022614"/>
    </source>
</evidence>
<keyword evidence="2" id="KW-0433">Leucine-rich repeat</keyword>
<dbReference type="Proteomes" id="UP000729402">
    <property type="component" value="Unassembled WGS sequence"/>
</dbReference>
<keyword evidence="8" id="KW-1185">Reference proteome</keyword>
<evidence type="ECO:0000256" key="1">
    <source>
        <dbReference type="ARBA" id="ARBA00008894"/>
    </source>
</evidence>
<reference evidence="7" key="1">
    <citation type="journal article" date="2021" name="bioRxiv">
        <title>Whole Genome Assembly and Annotation of Northern Wild Rice, Zizania palustris L., Supports a Whole Genome Duplication in the Zizania Genus.</title>
        <authorList>
            <person name="Haas M."/>
            <person name="Kono T."/>
            <person name="Macchietto M."/>
            <person name="Millas R."/>
            <person name="McGilp L."/>
            <person name="Shao M."/>
            <person name="Duquette J."/>
            <person name="Hirsch C.N."/>
            <person name="Kimball J."/>
        </authorList>
    </citation>
    <scope>NUCLEOTIDE SEQUENCE</scope>
    <source>
        <tissue evidence="7">Fresh leaf tissue</tissue>
    </source>
</reference>
<reference evidence="7" key="2">
    <citation type="submission" date="2021-02" db="EMBL/GenBank/DDBJ databases">
        <authorList>
            <person name="Kimball J.A."/>
            <person name="Haas M.W."/>
            <person name="Macchietto M."/>
            <person name="Kono T."/>
            <person name="Duquette J."/>
            <person name="Shao M."/>
        </authorList>
    </citation>
    <scope>NUCLEOTIDE SEQUENCE</scope>
    <source>
        <tissue evidence="7">Fresh leaf tissue</tissue>
    </source>
</reference>
<evidence type="ECO:0000256" key="5">
    <source>
        <dbReference type="ARBA" id="ARBA00022821"/>
    </source>
</evidence>
<organism evidence="7 8">
    <name type="scientific">Zizania palustris</name>
    <name type="common">Northern wild rice</name>
    <dbReference type="NCBI Taxonomy" id="103762"/>
    <lineage>
        <taxon>Eukaryota</taxon>
        <taxon>Viridiplantae</taxon>
        <taxon>Streptophyta</taxon>
        <taxon>Embryophyta</taxon>
        <taxon>Tracheophyta</taxon>
        <taxon>Spermatophyta</taxon>
        <taxon>Magnoliopsida</taxon>
        <taxon>Liliopsida</taxon>
        <taxon>Poales</taxon>
        <taxon>Poaceae</taxon>
        <taxon>BOP clade</taxon>
        <taxon>Oryzoideae</taxon>
        <taxon>Oryzeae</taxon>
        <taxon>Zizaniinae</taxon>
        <taxon>Zizania</taxon>
    </lineage>
</organism>
<dbReference type="EMBL" id="JAAALK010000288">
    <property type="protein sequence ID" value="KAG8055606.1"/>
    <property type="molecule type" value="Genomic_DNA"/>
</dbReference>
<sequence>MEAFFSAVLSDLVSRSISFMIDRYCWQQQDVEENLHRLHRVLLRIQAIVEEADGRCITNQAMLLQLRMVRDVMYRGYYFLDNFRYRIVQPHARDEVGDHNLLDLSHSSSLKRFCLSTRTWEIMSDVLEKKELQKMLCRLENIVSDMHEFIVFVSSYPRVNRQPYCSYLLLENCMFGRQAEQERVINFLLEPHPPGDKGIDVLPIIGPGRVGKSTLVEHVCLHERVRKYFSTIVLCCIDSIEGGELAPPIDSCVIKHRNPASTKQSLLIIELVDDMDEMTWRTILDNLRRDQLPPVSKIIITGRSNKIAAFGTTEALELDFLPKEACWYFFRTIAFGSTNPEDEPKLASIGMEIANLVNGSFMAMHIFGGLLRSNLSVQFWYRFLQGLKYFVDMYFRLRGEHIRDYYKTNNGVSYVWTHVNKFSATMCSHYEASSAHLNDLHMLRSSDVFTRDFKLQDKFEILEWQSTIPPYYSYMTRYEILEGPSHMLPERNRSRPLSRRKSSWS</sequence>